<evidence type="ECO:0000313" key="1">
    <source>
        <dbReference type="EMBL" id="BAR79318.1"/>
    </source>
</evidence>
<keyword evidence="1" id="KW-0150">Chloroplast</keyword>
<accession>A0A0F7RNF1</accession>
<dbReference type="AlphaFoldDB" id="A0A0F7RNF1"/>
<keyword evidence="1" id="KW-0934">Plastid</keyword>
<reference evidence="1" key="2">
    <citation type="journal article" date="2015" name="PLoS ONE">
        <title>Transcriptional slippage and RNA editing increase the diversity of transcripts in chloroplasts: insight from deep sequencing of Vigna radiata genome and transcriptome.</title>
        <authorList>
            <person name="Lin C.-P."/>
            <person name="Ko C.-Y."/>
            <person name="Kuo C.-I."/>
            <person name="Liu M.-S."/>
            <person name="Schafleitner R."/>
            <person name="Chen L.-F.O."/>
        </authorList>
    </citation>
    <scope>NUCLEOTIDE SEQUENCE</scope>
</reference>
<name>A0A0F7RNF1_VIGRR</name>
<reference evidence="1" key="1">
    <citation type="submission" date="2014-12" db="EMBL/GenBank/DDBJ databases">
        <authorList>
            <person name="Lin C."/>
            <person name="Chen L."/>
        </authorList>
    </citation>
    <scope>NUCLEOTIDE SEQUENCE</scope>
</reference>
<gene>
    <name evidence="1" type="primary">rpl33</name>
</gene>
<sequence length="32" mass="3453">MSKGKDIRVSVILKGTGCDKKSLNKESSSISR</sequence>
<keyword evidence="1" id="KW-0687">Ribonucleoprotein</keyword>
<keyword evidence="1" id="KW-0689">Ribosomal protein</keyword>
<organism evidence="1">
    <name type="scientific">Vigna radiata var. radiata</name>
    <name type="common">Mung bean</name>
    <name type="synonym">Phaseolus aureus</name>
    <dbReference type="NCBI Taxonomy" id="3916"/>
    <lineage>
        <taxon>Eukaryota</taxon>
        <taxon>Viridiplantae</taxon>
        <taxon>Streptophyta</taxon>
        <taxon>Embryophyta</taxon>
        <taxon>Tracheophyta</taxon>
        <taxon>Spermatophyta</taxon>
        <taxon>Magnoliopsida</taxon>
        <taxon>eudicotyledons</taxon>
        <taxon>Gunneridae</taxon>
        <taxon>Pentapetalae</taxon>
        <taxon>rosids</taxon>
        <taxon>fabids</taxon>
        <taxon>Fabales</taxon>
        <taxon>Fabaceae</taxon>
        <taxon>Papilionoideae</taxon>
        <taxon>50 kb inversion clade</taxon>
        <taxon>NPAAA clade</taxon>
        <taxon>indigoferoid/millettioid clade</taxon>
        <taxon>Phaseoleae</taxon>
        <taxon>Vigna</taxon>
    </lineage>
</organism>
<protein>
    <submittedName>
        <fullName evidence="1">Ribosomal protein L33</fullName>
    </submittedName>
</protein>
<dbReference type="GO" id="GO:0005840">
    <property type="term" value="C:ribosome"/>
    <property type="evidence" value="ECO:0007669"/>
    <property type="project" value="UniProtKB-KW"/>
</dbReference>
<geneLocation type="chloroplast" evidence="1"/>
<proteinExistence type="predicted"/>
<dbReference type="EMBL" id="AP014691">
    <property type="protein sequence ID" value="BAR79318.1"/>
    <property type="molecule type" value="Genomic_DNA"/>
</dbReference>